<dbReference type="PANTHER" id="PTHR43056">
    <property type="entry name" value="PEPTIDASE S9 PROLYL OLIGOPEPTIDASE"/>
    <property type="match status" value="1"/>
</dbReference>
<dbReference type="Gene3D" id="3.40.50.1820">
    <property type="entry name" value="alpha/beta hydrolase"/>
    <property type="match status" value="1"/>
</dbReference>
<evidence type="ECO:0000259" key="1">
    <source>
        <dbReference type="Pfam" id="PF00326"/>
    </source>
</evidence>
<organism evidence="2 3">
    <name type="scientific">Hydnum rufescens UP504</name>
    <dbReference type="NCBI Taxonomy" id="1448309"/>
    <lineage>
        <taxon>Eukaryota</taxon>
        <taxon>Fungi</taxon>
        <taxon>Dikarya</taxon>
        <taxon>Basidiomycota</taxon>
        <taxon>Agaricomycotina</taxon>
        <taxon>Agaricomycetes</taxon>
        <taxon>Cantharellales</taxon>
        <taxon>Hydnaceae</taxon>
        <taxon>Hydnum</taxon>
    </lineage>
</organism>
<keyword evidence="3" id="KW-1185">Reference proteome</keyword>
<dbReference type="GO" id="GO:0008236">
    <property type="term" value="F:serine-type peptidase activity"/>
    <property type="evidence" value="ECO:0007669"/>
    <property type="project" value="InterPro"/>
</dbReference>
<dbReference type="GO" id="GO:0006508">
    <property type="term" value="P:proteolysis"/>
    <property type="evidence" value="ECO:0007669"/>
    <property type="project" value="InterPro"/>
</dbReference>
<dbReference type="Pfam" id="PF00326">
    <property type="entry name" value="Peptidase_S9"/>
    <property type="match status" value="1"/>
</dbReference>
<name>A0A9P6DRC5_9AGAM</name>
<dbReference type="PANTHER" id="PTHR43056:SF5">
    <property type="entry name" value="PEPTIDASE S9 PROLYL OLIGOPEPTIDASE CATALYTIC DOMAIN-CONTAINING PROTEIN"/>
    <property type="match status" value="1"/>
</dbReference>
<dbReference type="InterPro" id="IPR011042">
    <property type="entry name" value="6-blade_b-propeller_TolB-like"/>
</dbReference>
<protein>
    <recommendedName>
        <fullName evidence="1">Peptidase S9 prolyl oligopeptidase catalytic domain-containing protein</fullName>
    </recommendedName>
</protein>
<reference evidence="2" key="1">
    <citation type="journal article" date="2020" name="Nat. Commun.">
        <title>Large-scale genome sequencing of mycorrhizal fungi provides insights into the early evolution of symbiotic traits.</title>
        <authorList>
            <person name="Miyauchi S."/>
            <person name="Kiss E."/>
            <person name="Kuo A."/>
            <person name="Drula E."/>
            <person name="Kohler A."/>
            <person name="Sanchez-Garcia M."/>
            <person name="Morin E."/>
            <person name="Andreopoulos B."/>
            <person name="Barry K.W."/>
            <person name="Bonito G."/>
            <person name="Buee M."/>
            <person name="Carver A."/>
            <person name="Chen C."/>
            <person name="Cichocki N."/>
            <person name="Clum A."/>
            <person name="Culley D."/>
            <person name="Crous P.W."/>
            <person name="Fauchery L."/>
            <person name="Girlanda M."/>
            <person name="Hayes R.D."/>
            <person name="Keri Z."/>
            <person name="LaButti K."/>
            <person name="Lipzen A."/>
            <person name="Lombard V."/>
            <person name="Magnuson J."/>
            <person name="Maillard F."/>
            <person name="Murat C."/>
            <person name="Nolan M."/>
            <person name="Ohm R.A."/>
            <person name="Pangilinan J."/>
            <person name="Pereira M.F."/>
            <person name="Perotto S."/>
            <person name="Peter M."/>
            <person name="Pfister S."/>
            <person name="Riley R."/>
            <person name="Sitrit Y."/>
            <person name="Stielow J.B."/>
            <person name="Szollosi G."/>
            <person name="Zifcakova L."/>
            <person name="Stursova M."/>
            <person name="Spatafora J.W."/>
            <person name="Tedersoo L."/>
            <person name="Vaario L.M."/>
            <person name="Yamada A."/>
            <person name="Yan M."/>
            <person name="Wang P."/>
            <person name="Xu J."/>
            <person name="Bruns T."/>
            <person name="Baldrian P."/>
            <person name="Vilgalys R."/>
            <person name="Dunand C."/>
            <person name="Henrissat B."/>
            <person name="Grigoriev I.V."/>
            <person name="Hibbett D."/>
            <person name="Nagy L.G."/>
            <person name="Martin F.M."/>
        </authorList>
    </citation>
    <scope>NUCLEOTIDE SEQUENCE</scope>
    <source>
        <strain evidence="2">UP504</strain>
    </source>
</reference>
<proteinExistence type="predicted"/>
<dbReference type="AlphaFoldDB" id="A0A9P6DRC5"/>
<dbReference type="Proteomes" id="UP000886523">
    <property type="component" value="Unassembled WGS sequence"/>
</dbReference>
<dbReference type="InterPro" id="IPR050585">
    <property type="entry name" value="Xaa-Pro_dipeptidyl-ppase/CocE"/>
</dbReference>
<comment type="caution">
    <text evidence="2">The sequence shown here is derived from an EMBL/GenBank/DDBJ whole genome shotgun (WGS) entry which is preliminary data.</text>
</comment>
<evidence type="ECO:0000313" key="2">
    <source>
        <dbReference type="EMBL" id="KAF9512046.1"/>
    </source>
</evidence>
<dbReference type="InterPro" id="IPR001375">
    <property type="entry name" value="Peptidase_S9_cat"/>
</dbReference>
<dbReference type="SUPFAM" id="SSF53474">
    <property type="entry name" value="alpha/beta-Hydrolases"/>
    <property type="match status" value="1"/>
</dbReference>
<accession>A0A9P6DRC5</accession>
<dbReference type="Gene3D" id="2.120.10.30">
    <property type="entry name" value="TolB, C-terminal domain"/>
    <property type="match status" value="1"/>
</dbReference>
<feature type="domain" description="Peptidase S9 prolyl oligopeptidase catalytic" evidence="1">
    <location>
        <begin position="417"/>
        <end position="626"/>
    </location>
</feature>
<dbReference type="SUPFAM" id="SSF82171">
    <property type="entry name" value="DPP6 N-terminal domain-like"/>
    <property type="match status" value="1"/>
</dbReference>
<dbReference type="InterPro" id="IPR029058">
    <property type="entry name" value="AB_hydrolase_fold"/>
</dbReference>
<evidence type="ECO:0000313" key="3">
    <source>
        <dbReference type="Proteomes" id="UP000886523"/>
    </source>
</evidence>
<dbReference type="EMBL" id="MU128992">
    <property type="protein sequence ID" value="KAF9512046.1"/>
    <property type="molecule type" value="Genomic_DNA"/>
</dbReference>
<dbReference type="OrthoDB" id="43744at2759"/>
<gene>
    <name evidence="2" type="ORF">BS47DRAFT_1394589</name>
</gene>
<sequence length="660" mass="72577">MPLTAPYGSWKSPIRADLLTEKSLSLAEVLIDHVSSEIYWVEGRPYESGRNVPVMDNKDVIPTGWNARTRVHEYGGAAVAVHGGVLYFTDFKSSRVYRVDKAGDAPVPVTPDNPAHRFGDFAIHPTHPHILVSILEDHTKPAPADVINTLVCVNTATSTISTLAKEADFYASPTISPDGKHLAWVQWSHPNMPWEASQVYIAEIAPTVSSESGALETFAVSGRPAFVSGSDESSVSQPLWASNSSLTFLYDIHGFYNPWVYDLATSSARPILPTPVAADFADPAWQLGMHQYDFLDPTTILATPIQDSNTVLTLIDLPTGEMRPIASPYVDIKGLHAISATEAVFVGAQDTEAFAFVKIKLEYTDVGPVSASFTTLKESSTLASTNPDYVSDGQEKPPCIVNVHGGPTSRAAPGLNWTIQYFTSRGWALYRGRELRRLIGIRKDYRDRLRGNWGIVDVDDCVAAVRLLGEQGIIDPRRAAIRGGSAGGFTVLASLVKYPGAFAAGNSFYGVTNLAGLSEDTHKFESRYLEKLIGGTIEEVPGVYKDRSPLYHADKIKAPLLVRPQFPIYLPQLHNQIFAELMVKEIREHGGRVKYVLFEGEGHGWRKAETIERAIEAELAWYEESLRLALVPDLDFDERAWNWKEQLTNEPGGGKGGRLD</sequence>